<sequence length="734" mass="84319">MELVQVTGDIFRRYLFYENLSFIWKVISLLSLSVTSGYLLLIGYQKIRRKFQIKVNCWFCCTDVKVPYELYNNWDCPSCQQYNGFNKDGGYNKVIKEQFNSKLNNTYFNKSKKRKTTAIKSEKTNGFCKLCNINQQLKIQQLALFVPICEENYDTEVEDYREKLEKAYKLCTNCEDVVKTTLDKQGYCYLQSKLNDQGHTTKFAIQKNKNLTSYKWKDELLQILRKSIIGMRWILLLTSTLLFCALILQLDNETKFVTNILPNFVFLDSFEPYIQVIIPFLNQIGTFCKEIAVAGFLGSIPITFQNGTKAEQISMFLWGFIYLACWTKLTILQTSVCGLSLFFNQKLVCNKRMYVRRQALLKKSSFQPQYFTKYPSTENLSNDSYEPSCRIVNNSLPRSIPSQDKSANSLLEQLNNQDGIMKSKTRENETESSHEGQKTAEPVSDPKGNQLNSVFKKSFLSSLEVKQNERETSPGLDDVYTNLSGLSLGKKKGNVKKRSNFLFENHNFLDKKSSSSPSVIKPAKFIKNLSNSWTCAESNESISRSSTPSSGYSCHRPDSNRFDFAKTISPISVNTFPRRDYLDCFETNGQRCYNFNCCPHEFIPLHQYPTGPLSHAAVYTYSRPTGFPFEFPSPSFSTYKYTPSSPRISDVTDCDNLFQNASRNLETSKRCQNVCLGDNRLVLPKPILSNLTVESQIKEKAIEKKSLRKCNGYAWRLIYSSQTNNLPPGTAEKW</sequence>
<keyword evidence="3 8" id="KW-0812">Transmembrane</keyword>
<dbReference type="Pfam" id="PF09779">
    <property type="entry name" value="Ima1_N"/>
    <property type="match status" value="1"/>
</dbReference>
<protein>
    <recommendedName>
        <fullName evidence="9">Ima1 N-terminal domain-containing protein</fullName>
    </recommendedName>
</protein>
<keyword evidence="5 8" id="KW-0472">Membrane</keyword>
<evidence type="ECO:0000256" key="7">
    <source>
        <dbReference type="SAM" id="MobiDB-lite"/>
    </source>
</evidence>
<dbReference type="Proteomes" id="UP001359485">
    <property type="component" value="Unassembled WGS sequence"/>
</dbReference>
<evidence type="ECO:0000313" key="11">
    <source>
        <dbReference type="Proteomes" id="UP001359485"/>
    </source>
</evidence>
<feature type="transmembrane region" description="Helical" evidence="8">
    <location>
        <begin position="233"/>
        <end position="250"/>
    </location>
</feature>
<evidence type="ECO:0000256" key="8">
    <source>
        <dbReference type="SAM" id="Phobius"/>
    </source>
</evidence>
<evidence type="ECO:0000259" key="9">
    <source>
        <dbReference type="Pfam" id="PF09779"/>
    </source>
</evidence>
<proteinExistence type="inferred from homology"/>
<organism evidence="10 11">
    <name type="scientific">Polyplax serrata</name>
    <name type="common">Common mouse louse</name>
    <dbReference type="NCBI Taxonomy" id="468196"/>
    <lineage>
        <taxon>Eukaryota</taxon>
        <taxon>Metazoa</taxon>
        <taxon>Ecdysozoa</taxon>
        <taxon>Arthropoda</taxon>
        <taxon>Hexapoda</taxon>
        <taxon>Insecta</taxon>
        <taxon>Pterygota</taxon>
        <taxon>Neoptera</taxon>
        <taxon>Paraneoptera</taxon>
        <taxon>Psocodea</taxon>
        <taxon>Troctomorpha</taxon>
        <taxon>Phthiraptera</taxon>
        <taxon>Anoplura</taxon>
        <taxon>Polyplacidae</taxon>
        <taxon>Polyplax</taxon>
    </lineage>
</organism>
<evidence type="ECO:0000256" key="5">
    <source>
        <dbReference type="ARBA" id="ARBA00023136"/>
    </source>
</evidence>
<evidence type="ECO:0000256" key="4">
    <source>
        <dbReference type="ARBA" id="ARBA00022989"/>
    </source>
</evidence>
<gene>
    <name evidence="10" type="ORF">RUM44_002767</name>
</gene>
<name>A0ABR1AFQ4_POLSC</name>
<reference evidence="10 11" key="1">
    <citation type="submission" date="2023-09" db="EMBL/GenBank/DDBJ databases">
        <title>Genomes of two closely related lineages of the louse Polyplax serrata with different host specificities.</title>
        <authorList>
            <person name="Martinu J."/>
            <person name="Tarabai H."/>
            <person name="Stefka J."/>
            <person name="Hypsa V."/>
        </authorList>
    </citation>
    <scope>NUCLEOTIDE SEQUENCE [LARGE SCALE GENOMIC DNA]</scope>
    <source>
        <strain evidence="10">98ZLc_SE</strain>
    </source>
</reference>
<evidence type="ECO:0000256" key="1">
    <source>
        <dbReference type="ARBA" id="ARBA00004473"/>
    </source>
</evidence>
<dbReference type="EMBL" id="JAWJWF010000050">
    <property type="protein sequence ID" value="KAK6618315.1"/>
    <property type="molecule type" value="Genomic_DNA"/>
</dbReference>
<evidence type="ECO:0000313" key="10">
    <source>
        <dbReference type="EMBL" id="KAK6618315.1"/>
    </source>
</evidence>
<keyword evidence="11" id="KW-1185">Reference proteome</keyword>
<comment type="subcellular location">
    <subcellularLocation>
        <location evidence="1">Nucleus inner membrane</location>
        <topology evidence="1">Multi-pass membrane protein</topology>
    </subcellularLocation>
</comment>
<feature type="compositionally biased region" description="Basic and acidic residues" evidence="7">
    <location>
        <begin position="424"/>
        <end position="438"/>
    </location>
</feature>
<dbReference type="InterPro" id="IPR040041">
    <property type="entry name" value="TMEM201"/>
</dbReference>
<feature type="region of interest" description="Disordered" evidence="7">
    <location>
        <begin position="416"/>
        <end position="451"/>
    </location>
</feature>
<dbReference type="PANTHER" id="PTHR28646">
    <property type="entry name" value="TRANSMEMBRANE PROTEIN 201"/>
    <property type="match status" value="1"/>
</dbReference>
<accession>A0ABR1AFQ4</accession>
<keyword evidence="6" id="KW-0539">Nucleus</keyword>
<feature type="domain" description="Ima1 N-terminal" evidence="9">
    <location>
        <begin position="55"/>
        <end position="178"/>
    </location>
</feature>
<comment type="caution">
    <text evidence="10">The sequence shown here is derived from an EMBL/GenBank/DDBJ whole genome shotgun (WGS) entry which is preliminary data.</text>
</comment>
<dbReference type="InterPro" id="IPR018617">
    <property type="entry name" value="Ima1_N"/>
</dbReference>
<dbReference type="PANTHER" id="PTHR28646:SF1">
    <property type="entry name" value="TRANSMEMBRANE PROTEIN 201"/>
    <property type="match status" value="1"/>
</dbReference>
<evidence type="ECO:0000256" key="3">
    <source>
        <dbReference type="ARBA" id="ARBA00022692"/>
    </source>
</evidence>
<evidence type="ECO:0000256" key="2">
    <source>
        <dbReference type="ARBA" id="ARBA00007600"/>
    </source>
</evidence>
<feature type="transmembrane region" description="Helical" evidence="8">
    <location>
        <begin position="22"/>
        <end position="44"/>
    </location>
</feature>
<keyword evidence="4 8" id="KW-1133">Transmembrane helix</keyword>
<evidence type="ECO:0000256" key="6">
    <source>
        <dbReference type="ARBA" id="ARBA00023242"/>
    </source>
</evidence>
<comment type="similarity">
    <text evidence="2">Belongs to the TMEM201 family.</text>
</comment>